<feature type="compositionally biased region" description="Basic and acidic residues" evidence="7">
    <location>
        <begin position="15"/>
        <end position="31"/>
    </location>
</feature>
<dbReference type="OMA" id="GHISHIY"/>
<evidence type="ECO:0000256" key="3">
    <source>
        <dbReference type="ARBA" id="ARBA00022776"/>
    </source>
</evidence>
<feature type="compositionally biased region" description="Polar residues" evidence="7">
    <location>
        <begin position="972"/>
        <end position="987"/>
    </location>
</feature>
<keyword evidence="5" id="KW-0539">Nucleus</keyword>
<dbReference type="GO" id="GO:0042393">
    <property type="term" value="F:histone binding"/>
    <property type="evidence" value="ECO:0007669"/>
    <property type="project" value="TreeGrafter"/>
</dbReference>
<dbReference type="GO" id="GO:0007076">
    <property type="term" value="P:mitotic chromosome condensation"/>
    <property type="evidence" value="ECO:0007669"/>
    <property type="project" value="InterPro"/>
</dbReference>
<evidence type="ECO:0000256" key="1">
    <source>
        <dbReference type="ARBA" id="ARBA00004123"/>
    </source>
</evidence>
<dbReference type="PANTHER" id="PTHR14222:SF1">
    <property type="entry name" value="CONDENSIN-2 COMPLEX SUBUNIT D3"/>
    <property type="match status" value="1"/>
</dbReference>
<evidence type="ECO:0000256" key="4">
    <source>
        <dbReference type="ARBA" id="ARBA00023067"/>
    </source>
</evidence>
<evidence type="ECO:0000256" key="2">
    <source>
        <dbReference type="ARBA" id="ARBA00022618"/>
    </source>
</evidence>
<keyword evidence="2" id="KW-0132">Cell division</keyword>
<keyword evidence="6" id="KW-0131">Cell cycle</keyword>
<protein>
    <submittedName>
        <fullName evidence="10">Cnd1 domain-containing protein</fullName>
    </submittedName>
</protein>
<proteinExistence type="predicted"/>
<dbReference type="WBParaSite" id="MhA1_Contig134.frz3.gene31">
    <property type="protein sequence ID" value="MhA1_Contig134.frz3.gene31"/>
    <property type="gene ID" value="MhA1_Contig134.frz3.gene31"/>
</dbReference>
<evidence type="ECO:0000259" key="8">
    <source>
        <dbReference type="Pfam" id="PF12717"/>
    </source>
</evidence>
<dbReference type="Pfam" id="PF12717">
    <property type="entry name" value="Cnd1"/>
    <property type="match status" value="1"/>
</dbReference>
<keyword evidence="4" id="KW-0226">DNA condensation</keyword>
<dbReference type="GO" id="GO:0000796">
    <property type="term" value="C:condensin complex"/>
    <property type="evidence" value="ECO:0007669"/>
    <property type="project" value="TreeGrafter"/>
</dbReference>
<dbReference type="AlphaFoldDB" id="A0A1I8B468"/>
<dbReference type="GO" id="GO:0010032">
    <property type="term" value="P:meiotic chromosome condensation"/>
    <property type="evidence" value="ECO:0007669"/>
    <property type="project" value="TreeGrafter"/>
</dbReference>
<evidence type="ECO:0000313" key="9">
    <source>
        <dbReference type="Proteomes" id="UP000095281"/>
    </source>
</evidence>
<accession>A0A1I8B468</accession>
<dbReference type="Gene3D" id="1.25.10.10">
    <property type="entry name" value="Leucine-rich Repeat Variant"/>
    <property type="match status" value="2"/>
</dbReference>
<organism evidence="9 10">
    <name type="scientific">Meloidogyne hapla</name>
    <name type="common">Root-knot nematode worm</name>
    <dbReference type="NCBI Taxonomy" id="6305"/>
    <lineage>
        <taxon>Eukaryota</taxon>
        <taxon>Metazoa</taxon>
        <taxon>Ecdysozoa</taxon>
        <taxon>Nematoda</taxon>
        <taxon>Chromadorea</taxon>
        <taxon>Rhabditida</taxon>
        <taxon>Tylenchina</taxon>
        <taxon>Tylenchomorpha</taxon>
        <taxon>Tylenchoidea</taxon>
        <taxon>Meloidogynidae</taxon>
        <taxon>Meloidogyninae</taxon>
        <taxon>Meloidogyne</taxon>
    </lineage>
</organism>
<evidence type="ECO:0000256" key="6">
    <source>
        <dbReference type="ARBA" id="ARBA00023306"/>
    </source>
</evidence>
<feature type="domain" description="Condensin complex subunit 1 C-terminal" evidence="8">
    <location>
        <begin position="638"/>
        <end position="746"/>
    </location>
</feature>
<sequence length="987" mass="113394">MIGETSLDNLPEIVEPEHQNNELEESQHEEEQTLEERLTELVQNLLNKSCAVAIRAMKDLEQMFLNDEYILELIDCANKLVDTIRDETNRQNKFAYVPPVPNNHLASFLLLRFEEERVNIKKAAICAFQALFPRLADRDPETGVVTYDALIANVCADRLANKCRDLALAVRKQAALTLTRLLQECGLQCERFRSTWLHAVMHQIVDREPSVQQHAAKLISEVLVEPLLHDSADGGGLVWLLLAAIEEEADLRFSVYYSDFKQFYKFRRLFLRTLVHLHAEKLLSPRIVKLLFNRASKRPQQANACWMMLSELSAFLEVSPAPAIEHWSEHLNLDESNRLIGYMSKLIANRADNLSLQQRNFLKSNIGDALTNHKVNPTYINAVYFAFARVSKGVARGADQPQPPGHAELERFNQRWYSKSLRALDKSVYDESVSGDEIVSFEEQIEEHLRSFQSPPKNNRNEETNENVVTDQPTDDKLIRLLTSIGECIQYTPALINKRLFRLLQVIIASDILKKVHNDHIAEQGTTVLPSTVMSPSNVMSPNTSFHTELPGAPSVAPSQCFGSPTHTVFSGAPGANAPNPYQIRIKKRVFRSELMTRRVRATAVLTLGKLCLQDEQLAKRCIPIFIRELKQNSDHFVRNNIVVVVCDLCIRYTSLVDRYSTILASSLRDPSILIRRQTLMLLTNIIKEQYMKWEGPIIYRYVTTLLDHDPCIQEYAKFCLTDILLPQFRERMFFHHFLECVFNFNEVKHPSRIQPTYDDGFELHSEVDKQCSLEGRQKLNDRLRLYKYMLNTFEDHQKVSILEKIGLEIFVPIVEGGMRLSDLNVRSLLFDALKIMQTSEIKLKMQLGKLDVDYEGDDEEPPELIKSAARKFISTTFRKTIAETVMPHLFAINAFLREKRSPLTEHCYSVILEICRDHQEQLDDFLASDPQLKAEIRFDLKQTAGQQQQNNKNKRGGTPGPRGSEQKRNQKQFQQRSFSQTPAREC</sequence>
<feature type="compositionally biased region" description="Low complexity" evidence="7">
    <location>
        <begin position="943"/>
        <end position="952"/>
    </location>
</feature>
<evidence type="ECO:0000256" key="5">
    <source>
        <dbReference type="ARBA" id="ARBA00023242"/>
    </source>
</evidence>
<dbReference type="GO" id="GO:0005634">
    <property type="term" value="C:nucleus"/>
    <property type="evidence" value="ECO:0007669"/>
    <property type="project" value="UniProtKB-SubCell"/>
</dbReference>
<keyword evidence="9" id="KW-1185">Reference proteome</keyword>
<dbReference type="SUPFAM" id="SSF48371">
    <property type="entry name" value="ARM repeat"/>
    <property type="match status" value="1"/>
</dbReference>
<evidence type="ECO:0000313" key="10">
    <source>
        <dbReference type="WBParaSite" id="MhA1_Contig134.frz3.gene31"/>
    </source>
</evidence>
<reference evidence="10" key="1">
    <citation type="submission" date="2016-11" db="UniProtKB">
        <authorList>
            <consortium name="WormBaseParasite"/>
        </authorList>
    </citation>
    <scope>IDENTIFICATION</scope>
</reference>
<comment type="subcellular location">
    <subcellularLocation>
        <location evidence="1">Nucleus</location>
    </subcellularLocation>
</comment>
<feature type="region of interest" description="Disordered" evidence="7">
    <location>
        <begin position="1"/>
        <end position="31"/>
    </location>
</feature>
<dbReference type="GO" id="GO:0000779">
    <property type="term" value="C:condensed chromosome, centromeric region"/>
    <property type="evidence" value="ECO:0007669"/>
    <property type="project" value="TreeGrafter"/>
</dbReference>
<evidence type="ECO:0000256" key="7">
    <source>
        <dbReference type="SAM" id="MobiDB-lite"/>
    </source>
</evidence>
<dbReference type="InterPro" id="IPR016024">
    <property type="entry name" value="ARM-type_fold"/>
</dbReference>
<dbReference type="GO" id="GO:0051301">
    <property type="term" value="P:cell division"/>
    <property type="evidence" value="ECO:0007669"/>
    <property type="project" value="UniProtKB-KW"/>
</dbReference>
<dbReference type="Proteomes" id="UP000095281">
    <property type="component" value="Unplaced"/>
</dbReference>
<dbReference type="InterPro" id="IPR011989">
    <property type="entry name" value="ARM-like"/>
</dbReference>
<name>A0A1I8B468_MELHA</name>
<feature type="region of interest" description="Disordered" evidence="7">
    <location>
        <begin position="943"/>
        <end position="987"/>
    </location>
</feature>
<dbReference type="InterPro" id="IPR026971">
    <property type="entry name" value="CND1/NCAPD3"/>
</dbReference>
<dbReference type="InterPro" id="IPR032682">
    <property type="entry name" value="Cnd1_C"/>
</dbReference>
<keyword evidence="3" id="KW-0498">Mitosis</keyword>
<dbReference type="PANTHER" id="PTHR14222">
    <property type="entry name" value="CONDENSIN"/>
    <property type="match status" value="1"/>
</dbReference>
<feature type="region of interest" description="Disordered" evidence="7">
    <location>
        <begin position="449"/>
        <end position="470"/>
    </location>
</feature>